<dbReference type="EMBL" id="JAGIOL010000001">
    <property type="protein sequence ID" value="MBP2436880.1"/>
    <property type="molecule type" value="Genomic_DNA"/>
</dbReference>
<evidence type="ECO:0000256" key="1">
    <source>
        <dbReference type="SAM" id="Phobius"/>
    </source>
</evidence>
<keyword evidence="3" id="KW-1185">Reference proteome</keyword>
<organism evidence="2 3">
    <name type="scientific">Microbacterium amylolyticum</name>
    <dbReference type="NCBI Taxonomy" id="936337"/>
    <lineage>
        <taxon>Bacteria</taxon>
        <taxon>Bacillati</taxon>
        <taxon>Actinomycetota</taxon>
        <taxon>Actinomycetes</taxon>
        <taxon>Micrococcales</taxon>
        <taxon>Microbacteriaceae</taxon>
        <taxon>Microbacterium</taxon>
    </lineage>
</organism>
<evidence type="ECO:0008006" key="4">
    <source>
        <dbReference type="Google" id="ProtNLM"/>
    </source>
</evidence>
<protein>
    <recommendedName>
        <fullName evidence="4">DUF4041 domain-containing protein</fullName>
    </recommendedName>
</protein>
<accession>A0ABS4ZHY3</accession>
<keyword evidence="1" id="KW-0472">Membrane</keyword>
<feature type="transmembrane region" description="Helical" evidence="1">
    <location>
        <begin position="20"/>
        <end position="44"/>
    </location>
</feature>
<dbReference type="Proteomes" id="UP001519362">
    <property type="component" value="Unassembled WGS sequence"/>
</dbReference>
<sequence length="427" mass="46701">MFDFLPDLPEFSSEALPSWLGAAAIAVGSAVIALIALIVLVRLIRRGKRAQARALKALDEVGARLVELDDATADIEREIGMASALYDGRPPATLRRARLTAQHTRDDAFAAYSDLSKDALLPSDRKRRATKLLAGINEALAIVEAAHADNETWIAEHSSASEQVTVARDRIDAVTERIGDPTALRADLERIADESEWEDAAEADQRARDALAEAEHHWKDARQTAENDASASVRESIRACEQALMRAERNTRHLEETHRLVTNAYLAVGDEAKAAHAAIRAAMGTQKALDDKEAPRLGEAIRVATVALEAAERVAYRRPVTANERIARLRDRLDKALANARTQQQRQRGARSALPGSLNAARSALARAEAIVTGPEVDARVRLDSARRELAVARQAHDPVEALDASRRAIRDAEEAAALAKFRTRRR</sequence>
<evidence type="ECO:0000313" key="3">
    <source>
        <dbReference type="Proteomes" id="UP001519362"/>
    </source>
</evidence>
<comment type="caution">
    <text evidence="2">The sequence shown here is derived from an EMBL/GenBank/DDBJ whole genome shotgun (WGS) entry which is preliminary data.</text>
</comment>
<evidence type="ECO:0000313" key="2">
    <source>
        <dbReference type="EMBL" id="MBP2436880.1"/>
    </source>
</evidence>
<gene>
    <name evidence="2" type="ORF">JOF34_001466</name>
</gene>
<keyword evidence="1" id="KW-1133">Transmembrane helix</keyword>
<keyword evidence="1" id="KW-0812">Transmembrane</keyword>
<reference evidence="2 3" key="1">
    <citation type="submission" date="2021-03" db="EMBL/GenBank/DDBJ databases">
        <title>Sequencing the genomes of 1000 actinobacteria strains.</title>
        <authorList>
            <person name="Klenk H.-P."/>
        </authorList>
    </citation>
    <scope>NUCLEOTIDE SEQUENCE [LARGE SCALE GENOMIC DNA]</scope>
    <source>
        <strain evidence="2 3">DSM 24221</strain>
    </source>
</reference>
<dbReference type="RefSeq" id="WP_165135308.1">
    <property type="nucleotide sequence ID" value="NZ_CP049253.1"/>
</dbReference>
<name>A0ABS4ZHY3_9MICO</name>
<proteinExistence type="predicted"/>